<dbReference type="PANTHER" id="PTHR30582:SF4">
    <property type="entry name" value="L,D-TRANSPEPTIDASE YQJB-RELATED"/>
    <property type="match status" value="1"/>
</dbReference>
<dbReference type="EMBL" id="SLXV01000030">
    <property type="protein sequence ID" value="TCP65780.1"/>
    <property type="molecule type" value="Genomic_DNA"/>
</dbReference>
<gene>
    <name evidence="12" type="ORF">EDD57_13019</name>
</gene>
<dbReference type="RefSeq" id="WP_131849263.1">
    <property type="nucleotide sequence ID" value="NZ_SLXV01000030.1"/>
</dbReference>
<evidence type="ECO:0000256" key="5">
    <source>
        <dbReference type="ARBA" id="ARBA00022960"/>
    </source>
</evidence>
<comment type="caution">
    <text evidence="12">The sequence shown here is derived from an EMBL/GenBank/DDBJ whole genome shotgun (WGS) entry which is preliminary data.</text>
</comment>
<dbReference type="UniPathway" id="UPA00219"/>
<keyword evidence="6 9" id="KW-0573">Peptidoglycan synthesis</keyword>
<accession>A0A4R2RNZ5</accession>
<organism evidence="12 13">
    <name type="scientific">Baia soyae</name>
    <dbReference type="NCBI Taxonomy" id="1544746"/>
    <lineage>
        <taxon>Bacteria</taxon>
        <taxon>Bacillati</taxon>
        <taxon>Bacillota</taxon>
        <taxon>Bacilli</taxon>
        <taxon>Bacillales</taxon>
        <taxon>Thermoactinomycetaceae</taxon>
        <taxon>Baia</taxon>
    </lineage>
</organism>
<dbReference type="OrthoDB" id="9787225at2"/>
<keyword evidence="5 9" id="KW-0133">Cell shape</keyword>
<evidence type="ECO:0000256" key="1">
    <source>
        <dbReference type="ARBA" id="ARBA00004752"/>
    </source>
</evidence>
<keyword evidence="3" id="KW-0808">Transferase</keyword>
<keyword evidence="4" id="KW-0378">Hydrolase</keyword>
<dbReference type="AlphaFoldDB" id="A0A4R2RNZ5"/>
<evidence type="ECO:0000259" key="11">
    <source>
        <dbReference type="PROSITE" id="PS52029"/>
    </source>
</evidence>
<keyword evidence="7 9" id="KW-0961">Cell wall biogenesis/degradation</keyword>
<dbReference type="InterPro" id="IPR005490">
    <property type="entry name" value="LD_TPept_cat_dom"/>
</dbReference>
<keyword evidence="13" id="KW-1185">Reference proteome</keyword>
<comment type="pathway">
    <text evidence="1 9">Cell wall biogenesis; peptidoglycan biosynthesis.</text>
</comment>
<dbReference type="FunFam" id="2.40.440.10:FF:000003">
    <property type="entry name" value="L,D-transpeptidase YciB"/>
    <property type="match status" value="1"/>
</dbReference>
<comment type="pathway">
    <text evidence="8">Glycan biosynthesis.</text>
</comment>
<evidence type="ECO:0000313" key="13">
    <source>
        <dbReference type="Proteomes" id="UP000294746"/>
    </source>
</evidence>
<evidence type="ECO:0000256" key="2">
    <source>
        <dbReference type="ARBA" id="ARBA00005992"/>
    </source>
</evidence>
<dbReference type="GO" id="GO:0071972">
    <property type="term" value="F:peptidoglycan L,D-transpeptidase activity"/>
    <property type="evidence" value="ECO:0007669"/>
    <property type="project" value="TreeGrafter"/>
</dbReference>
<evidence type="ECO:0000256" key="10">
    <source>
        <dbReference type="SAM" id="SignalP"/>
    </source>
</evidence>
<dbReference type="Gene3D" id="2.40.440.10">
    <property type="entry name" value="L,D-transpeptidase catalytic domain-like"/>
    <property type="match status" value="1"/>
</dbReference>
<dbReference type="GO" id="GO:0005576">
    <property type="term" value="C:extracellular region"/>
    <property type="evidence" value="ECO:0007669"/>
    <property type="project" value="TreeGrafter"/>
</dbReference>
<dbReference type="PROSITE" id="PS52029">
    <property type="entry name" value="LD_TPASE"/>
    <property type="match status" value="1"/>
</dbReference>
<keyword evidence="10" id="KW-0732">Signal</keyword>
<dbReference type="InterPro" id="IPR038063">
    <property type="entry name" value="Transpep_catalytic_dom"/>
</dbReference>
<evidence type="ECO:0000313" key="12">
    <source>
        <dbReference type="EMBL" id="TCP65780.1"/>
    </source>
</evidence>
<feature type="signal peptide" evidence="10">
    <location>
        <begin position="1"/>
        <end position="33"/>
    </location>
</feature>
<protein>
    <submittedName>
        <fullName evidence="12">L,D-transpeptidase-like protein</fullName>
    </submittedName>
</protein>
<dbReference type="GO" id="GO:0008360">
    <property type="term" value="P:regulation of cell shape"/>
    <property type="evidence" value="ECO:0007669"/>
    <property type="project" value="UniProtKB-UniRule"/>
</dbReference>
<evidence type="ECO:0000256" key="4">
    <source>
        <dbReference type="ARBA" id="ARBA00022801"/>
    </source>
</evidence>
<feature type="chain" id="PRO_5020424011" evidence="10">
    <location>
        <begin position="34"/>
        <end position="182"/>
    </location>
</feature>
<proteinExistence type="inferred from homology"/>
<reference evidence="12 13" key="1">
    <citation type="submission" date="2019-03" db="EMBL/GenBank/DDBJ databases">
        <title>Genomic Encyclopedia of Type Strains, Phase IV (KMG-IV): sequencing the most valuable type-strain genomes for metagenomic binning, comparative biology and taxonomic classification.</title>
        <authorList>
            <person name="Goeker M."/>
        </authorList>
    </citation>
    <scope>NUCLEOTIDE SEQUENCE [LARGE SCALE GENOMIC DNA]</scope>
    <source>
        <strain evidence="12 13">DSM 46831</strain>
    </source>
</reference>
<comment type="similarity">
    <text evidence="2">Belongs to the YkuD family.</text>
</comment>
<dbReference type="CDD" id="cd16913">
    <property type="entry name" value="YkuD_like"/>
    <property type="match status" value="1"/>
</dbReference>
<dbReference type="Pfam" id="PF03734">
    <property type="entry name" value="YkuD"/>
    <property type="match status" value="1"/>
</dbReference>
<evidence type="ECO:0000256" key="9">
    <source>
        <dbReference type="PROSITE-ProRule" id="PRU01373"/>
    </source>
</evidence>
<evidence type="ECO:0000256" key="6">
    <source>
        <dbReference type="ARBA" id="ARBA00022984"/>
    </source>
</evidence>
<evidence type="ECO:0000256" key="3">
    <source>
        <dbReference type="ARBA" id="ARBA00022679"/>
    </source>
</evidence>
<evidence type="ECO:0000256" key="8">
    <source>
        <dbReference type="ARBA" id="ARBA00060592"/>
    </source>
</evidence>
<evidence type="ECO:0000256" key="7">
    <source>
        <dbReference type="ARBA" id="ARBA00023316"/>
    </source>
</evidence>
<dbReference type="Proteomes" id="UP000294746">
    <property type="component" value="Unassembled WGS sequence"/>
</dbReference>
<dbReference type="PANTHER" id="PTHR30582">
    <property type="entry name" value="L,D-TRANSPEPTIDASE"/>
    <property type="match status" value="1"/>
</dbReference>
<name>A0A4R2RNZ5_9BACL</name>
<dbReference type="GO" id="GO:0016740">
    <property type="term" value="F:transferase activity"/>
    <property type="evidence" value="ECO:0007669"/>
    <property type="project" value="UniProtKB-KW"/>
</dbReference>
<dbReference type="GO" id="GO:0018104">
    <property type="term" value="P:peptidoglycan-protein cross-linking"/>
    <property type="evidence" value="ECO:0007669"/>
    <property type="project" value="TreeGrafter"/>
</dbReference>
<feature type="active site" description="Proton donor/acceptor" evidence="9">
    <location>
        <position position="118"/>
    </location>
</feature>
<dbReference type="SUPFAM" id="SSF141523">
    <property type="entry name" value="L,D-transpeptidase catalytic domain-like"/>
    <property type="match status" value="1"/>
</dbReference>
<sequence length="182" mass="20526">MQKRRRLLLVMLSLSFALVLGLFQPVVIQAAQAANYKIEVNKKTNYLYLYQGKSVIKTYRIATGKSKAKTPEGTFQIITKFIKPGWKSIPGGVSENPLGERWNGFRVNGDNGRKYGIHGTNNPRSIGTYASNGCIRMLNKDVIDLYDRIPEGTPVWIHSGKSNKVWRGNLDVGNYLVDNYEE</sequence>
<dbReference type="InterPro" id="IPR050979">
    <property type="entry name" value="LD-transpeptidase"/>
</dbReference>
<dbReference type="GO" id="GO:0071555">
    <property type="term" value="P:cell wall organization"/>
    <property type="evidence" value="ECO:0007669"/>
    <property type="project" value="UniProtKB-UniRule"/>
</dbReference>
<feature type="domain" description="L,D-TPase catalytic" evidence="11">
    <location>
        <begin position="36"/>
        <end position="158"/>
    </location>
</feature>
<feature type="active site" description="Nucleophile" evidence="9">
    <location>
        <position position="134"/>
    </location>
</feature>